<dbReference type="RefSeq" id="WP_073109156.1">
    <property type="nucleotide sequence ID" value="NZ_FQYN01000004.1"/>
</dbReference>
<keyword evidence="2" id="KW-1185">Reference proteome</keyword>
<gene>
    <name evidence="1" type="ORF">SAMN02745146_2276</name>
</gene>
<dbReference type="OrthoDB" id="2633250at2"/>
<dbReference type="EMBL" id="FQYN01000004">
    <property type="protein sequence ID" value="SHJ09808.1"/>
    <property type="molecule type" value="Genomic_DNA"/>
</dbReference>
<dbReference type="AlphaFoldDB" id="A0A1M6GIR3"/>
<dbReference type="InterPro" id="IPR058263">
    <property type="entry name" value="DUF7957"/>
</dbReference>
<organism evidence="1 2">
    <name type="scientific">Hymenobacter daecheongensis DSM 21074</name>
    <dbReference type="NCBI Taxonomy" id="1121955"/>
    <lineage>
        <taxon>Bacteria</taxon>
        <taxon>Pseudomonadati</taxon>
        <taxon>Bacteroidota</taxon>
        <taxon>Cytophagia</taxon>
        <taxon>Cytophagales</taxon>
        <taxon>Hymenobacteraceae</taxon>
        <taxon>Hymenobacter</taxon>
    </lineage>
</organism>
<name>A0A1M6GIR3_9BACT</name>
<dbReference type="Proteomes" id="UP000184418">
    <property type="component" value="Unassembled WGS sequence"/>
</dbReference>
<evidence type="ECO:0000313" key="1">
    <source>
        <dbReference type="EMBL" id="SHJ09808.1"/>
    </source>
</evidence>
<proteinExistence type="predicted"/>
<reference evidence="1 2" key="1">
    <citation type="submission" date="2016-11" db="EMBL/GenBank/DDBJ databases">
        <authorList>
            <person name="Jaros S."/>
            <person name="Januszkiewicz K."/>
            <person name="Wedrychowicz H."/>
        </authorList>
    </citation>
    <scope>NUCLEOTIDE SEQUENCE [LARGE SCALE GENOMIC DNA]</scope>
    <source>
        <strain evidence="1 2">DSM 21074</strain>
    </source>
</reference>
<accession>A0A1M6GIR3</accession>
<dbReference type="Pfam" id="PF25857">
    <property type="entry name" value="DUF7957"/>
    <property type="match status" value="1"/>
</dbReference>
<protein>
    <recommendedName>
        <fullName evidence="3">PQQ-like domain-containing protein</fullName>
    </recommendedName>
</protein>
<dbReference type="STRING" id="1121955.SAMN02745146_2276"/>
<sequence>MISSERNKVLVDGSVFYQTRYHITQLLELAEMYLLVEVSPLGILYNDNVTAISPAGELLWKAQVLPSVSGAVDNPYMSVRETEGQLWASNWLGWAVQLDPANGHILQKVWTK</sequence>
<evidence type="ECO:0008006" key="3">
    <source>
        <dbReference type="Google" id="ProtNLM"/>
    </source>
</evidence>
<evidence type="ECO:0000313" key="2">
    <source>
        <dbReference type="Proteomes" id="UP000184418"/>
    </source>
</evidence>